<feature type="region of interest" description="Disordered" evidence="14">
    <location>
        <begin position="1125"/>
        <end position="1231"/>
    </location>
</feature>
<gene>
    <name evidence="19" type="primary">LOC106575297</name>
</gene>
<dbReference type="PROSITE" id="PS50112">
    <property type="entry name" value="PAS"/>
    <property type="match status" value="1"/>
</dbReference>
<evidence type="ECO:0000256" key="4">
    <source>
        <dbReference type="ARBA" id="ARBA00022538"/>
    </source>
</evidence>
<keyword evidence="5 15" id="KW-0812">Transmembrane</keyword>
<dbReference type="Gene3D" id="3.30.450.20">
    <property type="entry name" value="PAS domain"/>
    <property type="match status" value="1"/>
</dbReference>
<dbReference type="GO" id="GO:0034702">
    <property type="term" value="C:monoatomic ion channel complex"/>
    <property type="evidence" value="ECO:0007669"/>
    <property type="project" value="UniProtKB-KW"/>
</dbReference>
<evidence type="ECO:0000256" key="2">
    <source>
        <dbReference type="ARBA" id="ARBA00022448"/>
    </source>
</evidence>
<dbReference type="SUPFAM" id="SSF55785">
    <property type="entry name" value="PYP-like sensor domain (PAS domain)"/>
    <property type="match status" value="1"/>
</dbReference>
<evidence type="ECO:0000256" key="9">
    <source>
        <dbReference type="ARBA" id="ARBA00022989"/>
    </source>
</evidence>
<dbReference type="SMART" id="SM00100">
    <property type="entry name" value="cNMP"/>
    <property type="match status" value="1"/>
</dbReference>
<feature type="transmembrane region" description="Helical" evidence="15">
    <location>
        <begin position="659"/>
        <end position="680"/>
    </location>
</feature>
<dbReference type="PANTHER" id="PTHR10217:SF466">
    <property type="entry name" value="POTASSIUM VOLTAGE-GATED CHANNEL SUBFAMILY H MEMBER 7"/>
    <property type="match status" value="1"/>
</dbReference>
<dbReference type="Pfam" id="PF00027">
    <property type="entry name" value="cNMP_binding"/>
    <property type="match status" value="1"/>
</dbReference>
<reference evidence="19" key="1">
    <citation type="submission" date="2025-08" db="UniProtKB">
        <authorList>
            <consortium name="RefSeq"/>
        </authorList>
    </citation>
    <scope>IDENTIFICATION</scope>
</reference>
<feature type="compositionally biased region" description="Basic and acidic residues" evidence="14">
    <location>
        <begin position="1166"/>
        <end position="1181"/>
    </location>
</feature>
<keyword evidence="2" id="KW-0813">Transport</keyword>
<dbReference type="GeneID" id="106575297"/>
<feature type="domain" description="Cyclic nucleotide-binding" evidence="16">
    <location>
        <begin position="759"/>
        <end position="859"/>
    </location>
</feature>
<feature type="region of interest" description="Disordered" evidence="14">
    <location>
        <begin position="189"/>
        <end position="239"/>
    </location>
</feature>
<dbReference type="Gene3D" id="1.10.1200.260">
    <property type="match status" value="1"/>
</dbReference>
<dbReference type="FunFam" id="3.30.450.20:FF:000001">
    <property type="entry name" value="Potassium voltage-gated channel subfamily H member 7"/>
    <property type="match status" value="1"/>
</dbReference>
<accession>A0A1S3MVK5</accession>
<feature type="compositionally biased region" description="Acidic residues" evidence="14">
    <location>
        <begin position="953"/>
        <end position="971"/>
    </location>
</feature>
<keyword evidence="6" id="KW-0631">Potassium channel</keyword>
<dbReference type="InterPro" id="IPR005821">
    <property type="entry name" value="Ion_trans_dom"/>
</dbReference>
<evidence type="ECO:0000256" key="13">
    <source>
        <dbReference type="ARBA" id="ARBA00034430"/>
    </source>
</evidence>
<dbReference type="InterPro" id="IPR000014">
    <property type="entry name" value="PAS"/>
</dbReference>
<dbReference type="Pfam" id="PF00520">
    <property type="entry name" value="Ion_trans"/>
    <property type="match status" value="1"/>
</dbReference>
<dbReference type="GO" id="GO:0005886">
    <property type="term" value="C:plasma membrane"/>
    <property type="evidence" value="ECO:0007669"/>
    <property type="project" value="UniProtKB-SubCell"/>
</dbReference>
<evidence type="ECO:0000256" key="12">
    <source>
        <dbReference type="ARBA" id="ARBA00023303"/>
    </source>
</evidence>
<keyword evidence="12" id="KW-0407">Ion channel</keyword>
<dbReference type="InterPro" id="IPR003967">
    <property type="entry name" value="K_chnl_volt-dep_ERG"/>
</dbReference>
<dbReference type="FunFam" id="1.10.287.70:FF:000020">
    <property type="entry name" value="Potassium channel, voltage-gated eag-related subfamily H, member 7"/>
    <property type="match status" value="1"/>
</dbReference>
<dbReference type="NCBIfam" id="TIGR00229">
    <property type="entry name" value="sensory_box"/>
    <property type="match status" value="1"/>
</dbReference>
<evidence type="ECO:0000256" key="3">
    <source>
        <dbReference type="ARBA" id="ARBA00022475"/>
    </source>
</evidence>
<feature type="compositionally biased region" description="Polar residues" evidence="14">
    <location>
        <begin position="201"/>
        <end position="210"/>
    </location>
</feature>
<feature type="region of interest" description="Disordered" evidence="14">
    <location>
        <begin position="1034"/>
        <end position="1058"/>
    </location>
</feature>
<dbReference type="InterPro" id="IPR018490">
    <property type="entry name" value="cNMP-bd_dom_sf"/>
</dbReference>
<keyword evidence="7" id="KW-0851">Voltage-gated channel</keyword>
<organism evidence="18 19">
    <name type="scientific">Salmo salar</name>
    <name type="common">Atlantic salmon</name>
    <dbReference type="NCBI Taxonomy" id="8030"/>
    <lineage>
        <taxon>Eukaryota</taxon>
        <taxon>Metazoa</taxon>
        <taxon>Chordata</taxon>
        <taxon>Craniata</taxon>
        <taxon>Vertebrata</taxon>
        <taxon>Euteleostomi</taxon>
        <taxon>Actinopterygii</taxon>
        <taxon>Neopterygii</taxon>
        <taxon>Teleostei</taxon>
        <taxon>Protacanthopterygii</taxon>
        <taxon>Salmoniformes</taxon>
        <taxon>Salmonidae</taxon>
        <taxon>Salmoninae</taxon>
        <taxon>Salmo</taxon>
    </lineage>
</organism>
<dbReference type="InterPro" id="IPR035965">
    <property type="entry name" value="PAS-like_dom_sf"/>
</dbReference>
<keyword evidence="8" id="KW-0630">Potassium</keyword>
<evidence type="ECO:0000313" key="19">
    <source>
        <dbReference type="RefSeq" id="XP_014007214.1"/>
    </source>
</evidence>
<feature type="transmembrane region" description="Helical" evidence="15">
    <location>
        <begin position="563"/>
        <end position="587"/>
    </location>
</feature>
<dbReference type="PRINTS" id="PR01463">
    <property type="entry name" value="EAGCHANLFMLY"/>
</dbReference>
<evidence type="ECO:0000259" key="16">
    <source>
        <dbReference type="PROSITE" id="PS50042"/>
    </source>
</evidence>
<dbReference type="FunFam" id="2.60.120.10:FF:000011">
    <property type="entry name" value="Potassium channel, voltage-gated eag-related subfamily H, member 7"/>
    <property type="match status" value="1"/>
</dbReference>
<dbReference type="InterPro" id="IPR000595">
    <property type="entry name" value="cNMP-bd_dom"/>
</dbReference>
<sequence>MPVRRGHVAPQNTFLGIIIKKFEGQNKKFIIANARVQNCAIIYCNDGFCEMTGFSRPDVMQRPCTCDFLHGEFTNRHAIAQVAQALMGSEERKVEITYHRKDGSDFLCNTHIIPVKNEEGMVMMFILNFDYILEEDSSDSLEGLNHTSPAKAEPRKGRLFCFRLPALHLLGISKQSLPQQDPDAVMIDSPRRSEESVATRDFQSLPTRESCSPPYANDTRALIGPSHCSTPVSGPLDHSSPKGPFWDRLVPQAVPQAQPQTVGPLAPSIPGLTPTASRESVCSIRRASSVQDMEGFGFNSKMAFRDRHASEDNGRNIKGPFNQIKSSLLGSTSDSHLNRYSTINKIPLITLNFSEANNDKKCPSPPSSEKTIIAPKVKDRTHNVTDKVTQVLSLGADVLPEYKLQVPRMDKLTILHYSPFKAVWDWLILLLVIYTAIFTPYSAAFLLNDLEEQKRRECGYSCSPLNVVDLMVDIMFIVDILINFRTTYVNLNEEVVSHPAKIAIHYFKGWFLIDMVAAIPFDLLIFGSGSDETTTLIGLLKTARLLRLVRVARKLDRYSEYGAAVLMLLMCIFALIAHWLACIWYAIGNVEKPYLEHKIGWLDNLGVSIGKRYNYSDPSSGPSIKDKYVTALYFTFSSLTSVGFGNVSPNTNSEKIFSICVMLIGSLMYASIFGNVSAIIQRLYSGTARYHLQMLRVKEFIRFHQIPNPLRQRLEEYFQHAWNYTNGIDMNMVLKGFPECLQADICLHLNASLLQGCKAFQGATKGCLRALAMRFKTTHSPPGDTLVHCGDVLTALYFLSRGSIEILKDDVVVAILGKNDIFGEMIHLYAKPGKANADVRALSYCDLHTIQREEILEVLDMYPEFADNFLSNLELTFNLRDESGKPQNAESVYPYPSNSDGDDIKCRRRLTNKRKSSAGTQIKETSVFCDGGERERQLYPSSQAVATVVEENRDSEEEREEEEEEEEGGEGEEQRPLCSGGQGYPLVRDHTLGLGLGDVVPDASGGGDNVERNQSYKDLRGEEWGCVRPREVLEESAQAQDSRSGVGEEDSEPDITYGEVEQRLDLLQEHLNRLESQMTSDIKAILQLLQRQSTVVPPAYSIVTSSPKYQRPAIRVQPVSAIRITEPQHSLNPASPLAQNPDMEKPLNKSKESMSGQGPTEMPPEEDLRAGLLEKDTEPRHIQNKIDSPEKQQPRALFHSARQASLPDASPENSETSGLPRPVSDPGLLGK</sequence>
<comment type="catalytic activity">
    <reaction evidence="13">
        <text>K(+)(in) = K(+)(out)</text>
        <dbReference type="Rhea" id="RHEA:29463"/>
        <dbReference type="ChEBI" id="CHEBI:29103"/>
    </reaction>
</comment>
<keyword evidence="3" id="KW-1003">Cell membrane</keyword>
<dbReference type="Pfam" id="PF13426">
    <property type="entry name" value="PAS_9"/>
    <property type="match status" value="1"/>
</dbReference>
<dbReference type="FunFam" id="1.10.1200.260:FF:000001">
    <property type="entry name" value="Potassium voltage-gated channel subfamily H member 7"/>
    <property type="match status" value="1"/>
</dbReference>
<evidence type="ECO:0000256" key="8">
    <source>
        <dbReference type="ARBA" id="ARBA00022958"/>
    </source>
</evidence>
<comment type="subcellular location">
    <subcellularLocation>
        <location evidence="1">Cell membrane</location>
        <topology evidence="1">Multi-pass membrane protein</topology>
    </subcellularLocation>
</comment>
<keyword evidence="9 15" id="KW-1133">Transmembrane helix</keyword>
<dbReference type="PROSITE" id="PS50042">
    <property type="entry name" value="CNMP_BINDING_3"/>
    <property type="match status" value="1"/>
</dbReference>
<proteinExistence type="predicted"/>
<dbReference type="Bgee" id="ENSSSAG00000070244">
    <property type="expression patterns" value="Expressed in pituitary gland and 4 other cell types or tissues"/>
</dbReference>
<feature type="compositionally biased region" description="Basic and acidic residues" evidence="14">
    <location>
        <begin position="189"/>
        <end position="198"/>
    </location>
</feature>
<evidence type="ECO:0000256" key="5">
    <source>
        <dbReference type="ARBA" id="ARBA00022692"/>
    </source>
</evidence>
<dbReference type="InterPro" id="IPR050818">
    <property type="entry name" value="KCNH_animal-type"/>
</dbReference>
<feature type="compositionally biased region" description="Basic and acidic residues" evidence="14">
    <location>
        <begin position="1142"/>
        <end position="1152"/>
    </location>
</feature>
<dbReference type="InterPro" id="IPR014710">
    <property type="entry name" value="RmlC-like_jellyroll"/>
</dbReference>
<evidence type="ECO:0000259" key="17">
    <source>
        <dbReference type="PROSITE" id="PS50112"/>
    </source>
</evidence>
<dbReference type="PRINTS" id="PR01470">
    <property type="entry name" value="ERGCHANNEL"/>
</dbReference>
<feature type="transmembrane region" description="Helical" evidence="15">
    <location>
        <begin position="426"/>
        <end position="447"/>
    </location>
</feature>
<evidence type="ECO:0000313" key="18">
    <source>
        <dbReference type="Proteomes" id="UP001652741"/>
    </source>
</evidence>
<protein>
    <submittedName>
        <fullName evidence="19">Potassium voltage-gated channel subfamily H member 7 isoform X4</fullName>
    </submittedName>
</protein>
<dbReference type="Proteomes" id="UP001652741">
    <property type="component" value="Chromosome ssa17"/>
</dbReference>
<feature type="region of interest" description="Disordered" evidence="14">
    <location>
        <begin position="939"/>
        <end position="986"/>
    </location>
</feature>
<dbReference type="SUPFAM" id="SSF51206">
    <property type="entry name" value="cAMP-binding domain-like"/>
    <property type="match status" value="1"/>
</dbReference>
<evidence type="ECO:0000256" key="14">
    <source>
        <dbReference type="SAM" id="MobiDB-lite"/>
    </source>
</evidence>
<evidence type="ECO:0000256" key="7">
    <source>
        <dbReference type="ARBA" id="ARBA00022882"/>
    </source>
</evidence>
<dbReference type="PANTHER" id="PTHR10217">
    <property type="entry name" value="VOLTAGE AND LIGAND GATED POTASSIUM CHANNEL"/>
    <property type="match status" value="1"/>
</dbReference>
<evidence type="ECO:0000256" key="15">
    <source>
        <dbReference type="SAM" id="Phobius"/>
    </source>
</evidence>
<dbReference type="AlphaFoldDB" id="A0A1S3MVK5"/>
<feature type="region of interest" description="Disordered" evidence="14">
    <location>
        <begin position="883"/>
        <end position="905"/>
    </location>
</feature>
<dbReference type="GO" id="GO:0042391">
    <property type="term" value="P:regulation of membrane potential"/>
    <property type="evidence" value="ECO:0007669"/>
    <property type="project" value="TreeGrafter"/>
</dbReference>
<dbReference type="RefSeq" id="XP_014007214.1">
    <property type="nucleotide sequence ID" value="XM_014151739.2"/>
</dbReference>
<dbReference type="SUPFAM" id="SSF81324">
    <property type="entry name" value="Voltage-gated potassium channels"/>
    <property type="match status" value="1"/>
</dbReference>
<evidence type="ECO:0000256" key="6">
    <source>
        <dbReference type="ARBA" id="ARBA00022826"/>
    </source>
</evidence>
<name>A0A1S3MVK5_SALSA</name>
<dbReference type="InterPro" id="IPR003938">
    <property type="entry name" value="K_chnl_volt-dep_EAG/ELK/ERG"/>
</dbReference>
<feature type="domain" description="PAS" evidence="17">
    <location>
        <begin position="41"/>
        <end position="72"/>
    </location>
</feature>
<keyword evidence="11 15" id="KW-0472">Membrane</keyword>
<keyword evidence="4" id="KW-0633">Potassium transport</keyword>
<evidence type="ECO:0000256" key="10">
    <source>
        <dbReference type="ARBA" id="ARBA00023065"/>
    </source>
</evidence>
<dbReference type="Gene3D" id="1.10.287.70">
    <property type="match status" value="1"/>
</dbReference>
<feature type="transmembrane region" description="Helical" evidence="15">
    <location>
        <begin position="628"/>
        <end position="647"/>
    </location>
</feature>
<evidence type="ECO:0000256" key="1">
    <source>
        <dbReference type="ARBA" id="ARBA00004651"/>
    </source>
</evidence>
<dbReference type="Gene3D" id="2.60.120.10">
    <property type="entry name" value="Jelly Rolls"/>
    <property type="match status" value="1"/>
</dbReference>
<keyword evidence="18" id="KW-1185">Reference proteome</keyword>
<dbReference type="CDD" id="cd00038">
    <property type="entry name" value="CAP_ED"/>
    <property type="match status" value="1"/>
</dbReference>
<keyword evidence="10" id="KW-0406">Ion transport</keyword>
<evidence type="ECO:0000256" key="11">
    <source>
        <dbReference type="ARBA" id="ARBA00023136"/>
    </source>
</evidence>
<dbReference type="CDD" id="cd00130">
    <property type="entry name" value="PAS"/>
    <property type="match status" value="1"/>
</dbReference>
<dbReference type="GO" id="GO:0005242">
    <property type="term" value="F:inward rectifier potassium channel activity"/>
    <property type="evidence" value="ECO:0007669"/>
    <property type="project" value="TreeGrafter"/>
</dbReference>